<feature type="compositionally biased region" description="Polar residues" evidence="1">
    <location>
        <begin position="259"/>
        <end position="273"/>
    </location>
</feature>
<evidence type="ECO:0000256" key="1">
    <source>
        <dbReference type="SAM" id="MobiDB-lite"/>
    </source>
</evidence>
<reference evidence="3" key="1">
    <citation type="submission" date="2025-08" db="UniProtKB">
        <authorList>
            <consortium name="RefSeq"/>
        </authorList>
    </citation>
    <scope>IDENTIFICATION</scope>
    <source>
        <tissue evidence="3">Gonad</tissue>
    </source>
</reference>
<name>A0A6P4YXC0_BRABE</name>
<feature type="compositionally biased region" description="Polar residues" evidence="1">
    <location>
        <begin position="678"/>
        <end position="698"/>
    </location>
</feature>
<proteinExistence type="predicted"/>
<accession>A0A6P4YXC0</accession>
<protein>
    <submittedName>
        <fullName evidence="3">WAS/WASL-interacting protein family member 3-like</fullName>
    </submittedName>
</protein>
<dbReference type="Proteomes" id="UP000515135">
    <property type="component" value="Unplaced"/>
</dbReference>
<feature type="compositionally biased region" description="Pro residues" evidence="1">
    <location>
        <begin position="579"/>
        <end position="590"/>
    </location>
</feature>
<feature type="region of interest" description="Disordered" evidence="1">
    <location>
        <begin position="253"/>
        <end position="283"/>
    </location>
</feature>
<dbReference type="GeneID" id="109473503"/>
<sequence length="767" mass="83763">MTKTDAVWGGIRPLRCRAITALIDPRVDAKIKTDDDGYYYVIPHYLADQIIKNSPNVPVYLQHNSKYSIGRTLGHRKVTDRKIYDRNGQVIETEFIIDNPAFLKAVIDVTKVRANDVVGGVIDSKDGFVEGGQRPSPNDNDFICPDLKVPVTAQSALMQKFPSTSFAHNKKTQDVTELSICLSGLRPFTVIDQVKVGEGDELMEGGLTVEEFTQYIGACHSVSNGALYAKTTEDLLAVGAPIECLSYSMSRLDEEEAMSSATSPQQPPITSTNPKPQLPPRPTPIPLDQLEGFVDAMYPAKYSADPENYIRCSTGSPCLCQTQPTKPTLPSPDTLAAYSITPPNVNDPSPQSAKGKISEARFAQAASSQEMQAVPQHNMPDDDSRSSPSSDAAIKTLHKAFSDLVASRKKSSKRKDYYSDDSLSDAEVVRMRRKQGKQTMALTKRGKRVVLIDDHDSDDEPRRPRGGTHRLYEALPHSHGSYFGNGDSGYSHNHLACSYGQPSHPGMYQPPPPPPQLNPQAAYNPGQPLPTSLTPYYQQQPPPPLPPMSYNQYNYPATNPSYTPSFLGSPTPGAHQLPPRQPPPAPPPSPHRSIRSAHWGPPPNMALVRPLQQPYQNDYDQANGYDRAGGFGAPYNEGYGYEVYDAIPPPHQPPSGQVRKRPAIAKRRIPVQGPLAASDSTQQEQSQPHSEDTSTSMEDQAIDADVTEQQQSESAITGPAAGAKVARQQQATHYSMPTSIPSSQPQAPVSKKSAVLSHITDHVNSLL</sequence>
<feature type="compositionally biased region" description="Polar residues" evidence="1">
    <location>
        <begin position="727"/>
        <end position="747"/>
    </location>
</feature>
<feature type="compositionally biased region" description="Pro residues" evidence="1">
    <location>
        <begin position="508"/>
        <end position="517"/>
    </location>
</feature>
<dbReference type="KEGG" id="bbel:109473503"/>
<feature type="compositionally biased region" description="Polar residues" evidence="1">
    <location>
        <begin position="341"/>
        <end position="352"/>
    </location>
</feature>
<feature type="region of interest" description="Disordered" evidence="1">
    <location>
        <begin position="494"/>
        <end position="754"/>
    </location>
</feature>
<feature type="compositionally biased region" description="Low complexity" evidence="1">
    <location>
        <begin position="530"/>
        <end position="539"/>
    </location>
</feature>
<dbReference type="AlphaFoldDB" id="A0A6P4YXC0"/>
<evidence type="ECO:0000313" key="3">
    <source>
        <dbReference type="RefSeq" id="XP_019628938.1"/>
    </source>
</evidence>
<gene>
    <name evidence="3" type="primary">LOC109473503</name>
</gene>
<feature type="region of interest" description="Disordered" evidence="1">
    <location>
        <begin position="323"/>
        <end position="390"/>
    </location>
</feature>
<evidence type="ECO:0000313" key="2">
    <source>
        <dbReference type="Proteomes" id="UP000515135"/>
    </source>
</evidence>
<dbReference type="RefSeq" id="XP_019628938.1">
    <property type="nucleotide sequence ID" value="XM_019773379.1"/>
</dbReference>
<organism evidence="2 3">
    <name type="scientific">Branchiostoma belcheri</name>
    <name type="common">Amphioxus</name>
    <dbReference type="NCBI Taxonomy" id="7741"/>
    <lineage>
        <taxon>Eukaryota</taxon>
        <taxon>Metazoa</taxon>
        <taxon>Chordata</taxon>
        <taxon>Cephalochordata</taxon>
        <taxon>Leptocardii</taxon>
        <taxon>Amphioxiformes</taxon>
        <taxon>Branchiostomatidae</taxon>
        <taxon>Branchiostoma</taxon>
    </lineage>
</organism>
<keyword evidence="2" id="KW-1185">Reference proteome</keyword>
<feature type="compositionally biased region" description="Basic residues" evidence="1">
    <location>
        <begin position="658"/>
        <end position="669"/>
    </location>
</feature>
<feature type="compositionally biased region" description="Polar residues" evidence="1">
    <location>
        <begin position="554"/>
        <end position="568"/>
    </location>
</feature>